<feature type="transmembrane region" description="Helical" evidence="1">
    <location>
        <begin position="124"/>
        <end position="145"/>
    </location>
</feature>
<feature type="transmembrane region" description="Helical" evidence="1">
    <location>
        <begin position="99"/>
        <end position="118"/>
    </location>
</feature>
<dbReference type="Proteomes" id="UP000280696">
    <property type="component" value="Unassembled WGS sequence"/>
</dbReference>
<proteinExistence type="predicted"/>
<sequence length="232" mass="26936">MFILLSEHKILTGFISFFLLSSVACQIIAGVIYHNMISESDNMSDTENKLLKECKQKYANYYKLNGKMVNTSVFVDRFLQKMCFAKIRLSRFTHISGQLMMLSIFMTGVSICFSLAAGNTLFQIIPYYLVSILGLYLYFSVSGIVDVQEKRKVLKTNLTDYLENYFTPRLEMEKENAMEEGVKKREKYAKEFFAKEDKEERGEVKEENAMAVNQVMGQYQDELENLLEEFFA</sequence>
<accession>A0A3A9AWU1</accession>
<keyword evidence="1" id="KW-0812">Transmembrane</keyword>
<feature type="transmembrane region" description="Helical" evidence="1">
    <location>
        <begin position="12"/>
        <end position="33"/>
    </location>
</feature>
<name>A0A3A9AWU1_9FIRM</name>
<keyword evidence="1" id="KW-0472">Membrane</keyword>
<evidence type="ECO:0000313" key="2">
    <source>
        <dbReference type="EMBL" id="RKI92033.1"/>
    </source>
</evidence>
<dbReference type="OrthoDB" id="9800316at2"/>
<keyword evidence="1" id="KW-1133">Transmembrane helix</keyword>
<dbReference type="AlphaFoldDB" id="A0A3A9AWU1"/>
<keyword evidence="3" id="KW-1185">Reference proteome</keyword>
<gene>
    <name evidence="2" type="ORF">D7V94_08140</name>
</gene>
<dbReference type="RefSeq" id="WP_120468617.1">
    <property type="nucleotide sequence ID" value="NZ_CATAJS010000081.1"/>
</dbReference>
<evidence type="ECO:0000256" key="1">
    <source>
        <dbReference type="SAM" id="Phobius"/>
    </source>
</evidence>
<evidence type="ECO:0000313" key="3">
    <source>
        <dbReference type="Proteomes" id="UP000280696"/>
    </source>
</evidence>
<dbReference type="EMBL" id="RAYQ01000006">
    <property type="protein sequence ID" value="RKI92033.1"/>
    <property type="molecule type" value="Genomic_DNA"/>
</dbReference>
<protein>
    <submittedName>
        <fullName evidence="2">Uncharacterized protein</fullName>
    </submittedName>
</protein>
<comment type="caution">
    <text evidence="2">The sequence shown here is derived from an EMBL/GenBank/DDBJ whole genome shotgun (WGS) entry which is preliminary data.</text>
</comment>
<reference evidence="2 3" key="1">
    <citation type="submission" date="2018-09" db="EMBL/GenBank/DDBJ databases">
        <title>Murine metabolic-syndrome-specific gut microbial biobank.</title>
        <authorList>
            <person name="Liu C."/>
        </authorList>
    </citation>
    <scope>NUCLEOTIDE SEQUENCE [LARGE SCALE GENOMIC DNA]</scope>
    <source>
        <strain evidence="2 3">0.1xD8-82</strain>
    </source>
</reference>
<organism evidence="2 3">
    <name type="scientific">Parablautia intestinalis</name>
    <dbReference type="NCBI Taxonomy" id="2320100"/>
    <lineage>
        <taxon>Bacteria</taxon>
        <taxon>Bacillati</taxon>
        <taxon>Bacillota</taxon>
        <taxon>Clostridia</taxon>
        <taxon>Lachnospirales</taxon>
        <taxon>Lachnospiraceae</taxon>
        <taxon>Parablautia</taxon>
    </lineage>
</organism>